<dbReference type="GO" id="GO:0016887">
    <property type="term" value="F:ATP hydrolysis activity"/>
    <property type="evidence" value="ECO:0007669"/>
    <property type="project" value="InterPro"/>
</dbReference>
<dbReference type="GO" id="GO:0005524">
    <property type="term" value="F:ATP binding"/>
    <property type="evidence" value="ECO:0007669"/>
    <property type="project" value="UniProtKB-KW"/>
</dbReference>
<dbReference type="OrthoDB" id="273392at2"/>
<reference evidence="6 7" key="1">
    <citation type="submission" date="2019-02" db="EMBL/GenBank/DDBJ databases">
        <title>Deep-cultivation of Planctomycetes and their phenomic and genomic characterization uncovers novel biology.</title>
        <authorList>
            <person name="Wiegand S."/>
            <person name="Jogler M."/>
            <person name="Boedeker C."/>
            <person name="Pinto D."/>
            <person name="Vollmers J."/>
            <person name="Rivas-Marin E."/>
            <person name="Kohn T."/>
            <person name="Peeters S.H."/>
            <person name="Heuer A."/>
            <person name="Rast P."/>
            <person name="Oberbeckmann S."/>
            <person name="Bunk B."/>
            <person name="Jeske O."/>
            <person name="Meyerdierks A."/>
            <person name="Storesund J.E."/>
            <person name="Kallscheuer N."/>
            <person name="Luecker S."/>
            <person name="Lage O.M."/>
            <person name="Pohl T."/>
            <person name="Merkel B.J."/>
            <person name="Hornburger P."/>
            <person name="Mueller R.-W."/>
            <person name="Bruemmer F."/>
            <person name="Labrenz M."/>
            <person name="Spormann A.M."/>
            <person name="Op den Camp H."/>
            <person name="Overmann J."/>
            <person name="Amann R."/>
            <person name="Jetten M.S.M."/>
            <person name="Mascher T."/>
            <person name="Medema M.H."/>
            <person name="Devos D.P."/>
            <person name="Kaster A.-K."/>
            <person name="Ovreas L."/>
            <person name="Rohde M."/>
            <person name="Galperin M.Y."/>
            <person name="Jogler C."/>
        </authorList>
    </citation>
    <scope>NUCLEOTIDE SEQUENCE [LARGE SCALE GENOMIC DNA]</scope>
    <source>
        <strain evidence="6 7">KS4</strain>
    </source>
</reference>
<keyword evidence="1" id="KW-0813">Transport</keyword>
<organism evidence="6 7">
    <name type="scientific">Poriferisphaera corsica</name>
    <dbReference type="NCBI Taxonomy" id="2528020"/>
    <lineage>
        <taxon>Bacteria</taxon>
        <taxon>Pseudomonadati</taxon>
        <taxon>Planctomycetota</taxon>
        <taxon>Phycisphaerae</taxon>
        <taxon>Phycisphaerales</taxon>
        <taxon>Phycisphaeraceae</taxon>
        <taxon>Poriferisphaera</taxon>
    </lineage>
</organism>
<proteinExistence type="inferred from homology"/>
<dbReference type="Proteomes" id="UP000317369">
    <property type="component" value="Chromosome"/>
</dbReference>
<evidence type="ECO:0000256" key="1">
    <source>
        <dbReference type="ARBA" id="ARBA00022448"/>
    </source>
</evidence>
<dbReference type="GO" id="GO:0098796">
    <property type="term" value="C:membrane protein complex"/>
    <property type="evidence" value="ECO:0007669"/>
    <property type="project" value="UniProtKB-ARBA"/>
</dbReference>
<accession>A0A517YQX6</accession>
<dbReference type="Gene3D" id="3.40.50.300">
    <property type="entry name" value="P-loop containing nucleotide triphosphate hydrolases"/>
    <property type="match status" value="1"/>
</dbReference>
<name>A0A517YQX6_9BACT</name>
<dbReference type="EMBL" id="CP036425">
    <property type="protein sequence ID" value="QDU32614.1"/>
    <property type="molecule type" value="Genomic_DNA"/>
</dbReference>
<dbReference type="PROSITE" id="PS50893">
    <property type="entry name" value="ABC_TRANSPORTER_2"/>
    <property type="match status" value="1"/>
</dbReference>
<protein>
    <submittedName>
        <fullName evidence="6">P-loop containing nucleoside triphosphate hydrolase</fullName>
        <ecNumber evidence="6">3.6.3.-</ecNumber>
    </submittedName>
</protein>
<dbReference type="InterPro" id="IPR017911">
    <property type="entry name" value="MacB-like_ATP-bd"/>
</dbReference>
<sequence>MNQDTTTNQEPVLRSSTLHKHYRMGGQDLHILRGIDMEVRQSEFVAIYGRSGSGKSTLLHLLGGLDRPNEGEVFFNGDPVFRLRGGKLDRYRNQHVGFVFQQYHLLPELNAFENVLIGSMVGKSLLSWAGKRQAVKERAKMLLEEVGLSDRMKHRPSKLSGGERQRVAIARALINEPDVLMADEPTGNLDIDTSGSIIELFQSLHQGGQTLILVTHDEGIAKIADRSLTLVKGKLE</sequence>
<keyword evidence="2" id="KW-0547">Nucleotide-binding</keyword>
<evidence type="ECO:0000313" key="7">
    <source>
        <dbReference type="Proteomes" id="UP000317369"/>
    </source>
</evidence>
<dbReference type="SUPFAM" id="SSF52540">
    <property type="entry name" value="P-loop containing nucleoside triphosphate hydrolases"/>
    <property type="match status" value="1"/>
</dbReference>
<dbReference type="InterPro" id="IPR015854">
    <property type="entry name" value="ABC_transpr_LolD-like"/>
</dbReference>
<dbReference type="Pfam" id="PF00005">
    <property type="entry name" value="ABC_tran"/>
    <property type="match status" value="1"/>
</dbReference>
<dbReference type="PANTHER" id="PTHR24220:SF689">
    <property type="entry name" value="LIPOPROTEIN-RELEASING SYSTEM ATP-BINDING PROTEIN LOLD"/>
    <property type="match status" value="1"/>
</dbReference>
<feature type="domain" description="ABC transporter" evidence="5">
    <location>
        <begin position="13"/>
        <end position="236"/>
    </location>
</feature>
<keyword evidence="3" id="KW-0067">ATP-binding</keyword>
<dbReference type="InterPro" id="IPR017871">
    <property type="entry name" value="ABC_transporter-like_CS"/>
</dbReference>
<dbReference type="KEGG" id="pcor:KS4_06480"/>
<gene>
    <name evidence="6" type="ORF">KS4_06480</name>
</gene>
<dbReference type="PROSITE" id="PS00211">
    <property type="entry name" value="ABC_TRANSPORTER_1"/>
    <property type="match status" value="1"/>
</dbReference>
<evidence type="ECO:0000259" key="5">
    <source>
        <dbReference type="PROSITE" id="PS50893"/>
    </source>
</evidence>
<dbReference type="InterPro" id="IPR003593">
    <property type="entry name" value="AAA+_ATPase"/>
</dbReference>
<evidence type="ECO:0000313" key="6">
    <source>
        <dbReference type="EMBL" id="QDU32614.1"/>
    </source>
</evidence>
<dbReference type="GO" id="GO:0005886">
    <property type="term" value="C:plasma membrane"/>
    <property type="evidence" value="ECO:0007669"/>
    <property type="project" value="TreeGrafter"/>
</dbReference>
<dbReference type="InterPro" id="IPR003439">
    <property type="entry name" value="ABC_transporter-like_ATP-bd"/>
</dbReference>
<dbReference type="RefSeq" id="WP_145074477.1">
    <property type="nucleotide sequence ID" value="NZ_CP036425.1"/>
</dbReference>
<comment type="similarity">
    <text evidence="4">Belongs to the ABC transporter superfamily. Macrolide exporter (TC 3.A.1.122) family.</text>
</comment>
<dbReference type="GO" id="GO:0022857">
    <property type="term" value="F:transmembrane transporter activity"/>
    <property type="evidence" value="ECO:0007669"/>
    <property type="project" value="TreeGrafter"/>
</dbReference>
<evidence type="ECO:0000256" key="4">
    <source>
        <dbReference type="ARBA" id="ARBA00038388"/>
    </source>
</evidence>
<dbReference type="FunFam" id="3.40.50.300:FF:000032">
    <property type="entry name" value="Export ABC transporter ATP-binding protein"/>
    <property type="match status" value="1"/>
</dbReference>
<keyword evidence="7" id="KW-1185">Reference proteome</keyword>
<dbReference type="CDD" id="cd03255">
    <property type="entry name" value="ABC_MJ0796_LolCDE_FtsE"/>
    <property type="match status" value="1"/>
</dbReference>
<dbReference type="InterPro" id="IPR027417">
    <property type="entry name" value="P-loop_NTPase"/>
</dbReference>
<dbReference type="AlphaFoldDB" id="A0A517YQX6"/>
<dbReference type="EC" id="3.6.3.-" evidence="6"/>
<dbReference type="SMART" id="SM00382">
    <property type="entry name" value="AAA"/>
    <property type="match status" value="1"/>
</dbReference>
<evidence type="ECO:0000256" key="3">
    <source>
        <dbReference type="ARBA" id="ARBA00022840"/>
    </source>
</evidence>
<evidence type="ECO:0000256" key="2">
    <source>
        <dbReference type="ARBA" id="ARBA00022741"/>
    </source>
</evidence>
<keyword evidence="6" id="KW-0378">Hydrolase</keyword>
<dbReference type="PANTHER" id="PTHR24220">
    <property type="entry name" value="IMPORT ATP-BINDING PROTEIN"/>
    <property type="match status" value="1"/>
</dbReference>